<keyword evidence="4" id="KW-0521">NADP</keyword>
<keyword evidence="5 13" id="KW-0560">Oxidoreductase</keyword>
<dbReference type="NCBIfam" id="TIGR02032">
    <property type="entry name" value="GG-red-SF"/>
    <property type="match status" value="1"/>
</dbReference>
<comment type="pathway">
    <text evidence="7">Porphyrin-containing compound metabolism.</text>
</comment>
<dbReference type="EC" id="1.3.1.83" evidence="2"/>
<keyword evidence="3" id="KW-0602">Photosynthesis</keyword>
<dbReference type="InterPro" id="IPR010253">
    <property type="entry name" value="BchP_ChlP_pln/prok"/>
</dbReference>
<dbReference type="Pfam" id="PF01494">
    <property type="entry name" value="FAD_binding_3"/>
    <property type="match status" value="1"/>
</dbReference>
<evidence type="ECO:0000313" key="13">
    <source>
        <dbReference type="EMBL" id="MDQ0442775.1"/>
    </source>
</evidence>
<accession>A0ABU0HKC9</accession>
<evidence type="ECO:0000256" key="4">
    <source>
        <dbReference type="ARBA" id="ARBA00022857"/>
    </source>
</evidence>
<comment type="similarity">
    <text evidence="1">Belongs to the geranylgeranyl reductase family. ChlP subfamily.</text>
</comment>
<feature type="compositionally biased region" description="Polar residues" evidence="10">
    <location>
        <begin position="1"/>
        <end position="14"/>
    </location>
</feature>
<keyword evidence="14" id="KW-1185">Reference proteome</keyword>
<dbReference type="InterPro" id="IPR002938">
    <property type="entry name" value="FAD-bd"/>
</dbReference>
<evidence type="ECO:0000256" key="3">
    <source>
        <dbReference type="ARBA" id="ARBA00022531"/>
    </source>
</evidence>
<evidence type="ECO:0000256" key="5">
    <source>
        <dbReference type="ARBA" id="ARBA00023002"/>
    </source>
</evidence>
<sequence>MTQPDSHGFTNTTASPPSLRRGGPSPHQGEKTEATFDVVVVGGGPAGATAAADLAGAGHAVLLLDKPGRIKPCGGAIPPRLIRDFAIPDHLLVARIRAARMIAPSGKEVDMPVGEGFVGMVDRKDFDPWLRERAAAAGADLREASFDKVERPDGGPALVHFTTGKGDALVRHSVRAKLVIGADGATSPVGRAEVPGHDKMRQVFAYHEIVRVPRPGEAGEAAIGPTRCDVFYQGKHSPDFYSWIFPHGETASIGTGSARKGFSLRSSIRSLREATGLAEAETVRREGAPLPLKPLKRWDNGRDVLLAGDAAGVVAPASGEGIYYAMLGGRLAAEAATAFLASGDAKALGLARRRFMRLHGRVFLILGLMQWVWYRSDGLRERFVSICRDKDVQQLTWDSYMNKELVRAKPAAHVRIFFKDLAHLFRWVSP</sequence>
<dbReference type="Gene3D" id="3.50.50.60">
    <property type="entry name" value="FAD/NAD(P)-binding domain"/>
    <property type="match status" value="1"/>
</dbReference>
<dbReference type="Proteomes" id="UP001236369">
    <property type="component" value="Unassembled WGS sequence"/>
</dbReference>
<dbReference type="SUPFAM" id="SSF51905">
    <property type="entry name" value="FAD/NAD(P)-binding domain"/>
    <property type="match status" value="1"/>
</dbReference>
<dbReference type="InterPro" id="IPR036188">
    <property type="entry name" value="FAD/NAD-bd_sf"/>
</dbReference>
<dbReference type="PANTHER" id="PTHR42685">
    <property type="entry name" value="GERANYLGERANYL DIPHOSPHATE REDUCTASE"/>
    <property type="match status" value="1"/>
</dbReference>
<dbReference type="InterPro" id="IPR050407">
    <property type="entry name" value="Geranylgeranyl_reductase"/>
</dbReference>
<keyword evidence="6" id="KW-0149">Chlorophyll biosynthesis</keyword>
<evidence type="ECO:0000256" key="7">
    <source>
        <dbReference type="ARBA" id="ARBA00023444"/>
    </source>
</evidence>
<evidence type="ECO:0000256" key="10">
    <source>
        <dbReference type="SAM" id="MobiDB-lite"/>
    </source>
</evidence>
<feature type="domain" description="FAD-binding" evidence="11">
    <location>
        <begin position="114"/>
        <end position="326"/>
    </location>
</feature>
<evidence type="ECO:0000256" key="6">
    <source>
        <dbReference type="ARBA" id="ARBA00023171"/>
    </source>
</evidence>
<evidence type="ECO:0000256" key="9">
    <source>
        <dbReference type="ARBA" id="ARBA00047837"/>
    </source>
</evidence>
<gene>
    <name evidence="13" type="ORF">QO016_002272</name>
</gene>
<comment type="catalytic activity">
    <reaction evidence="9">
        <text>phytyl diphosphate + 3 NADP(+) = geranylgeranyl diphosphate + 3 NADPH + 3 H(+)</text>
        <dbReference type="Rhea" id="RHEA:26229"/>
        <dbReference type="ChEBI" id="CHEBI:15378"/>
        <dbReference type="ChEBI" id="CHEBI:57533"/>
        <dbReference type="ChEBI" id="CHEBI:57783"/>
        <dbReference type="ChEBI" id="CHEBI:58349"/>
        <dbReference type="ChEBI" id="CHEBI:75434"/>
        <dbReference type="EC" id="1.3.1.83"/>
    </reaction>
</comment>
<dbReference type="EMBL" id="JAUSVV010000004">
    <property type="protein sequence ID" value="MDQ0442775.1"/>
    <property type="molecule type" value="Genomic_DNA"/>
</dbReference>
<dbReference type="Pfam" id="PF07992">
    <property type="entry name" value="Pyr_redox_2"/>
    <property type="match status" value="1"/>
</dbReference>
<dbReference type="PRINTS" id="PR00420">
    <property type="entry name" value="RNGMNOXGNASE"/>
</dbReference>
<evidence type="ECO:0000259" key="12">
    <source>
        <dbReference type="Pfam" id="PF07992"/>
    </source>
</evidence>
<feature type="domain" description="FAD/NAD(P)-binding" evidence="12">
    <location>
        <begin position="36"/>
        <end position="91"/>
    </location>
</feature>
<name>A0ABU0HKC9_9HYPH</name>
<dbReference type="NCBIfam" id="TIGR02023">
    <property type="entry name" value="BchP-ChlP"/>
    <property type="match status" value="1"/>
</dbReference>
<feature type="compositionally biased region" description="Low complexity" evidence="10">
    <location>
        <begin position="15"/>
        <end position="26"/>
    </location>
</feature>
<reference evidence="13 14" key="1">
    <citation type="submission" date="2023-07" db="EMBL/GenBank/DDBJ databases">
        <title>Genomic Encyclopedia of Type Strains, Phase IV (KMG-IV): sequencing the most valuable type-strain genomes for metagenomic binning, comparative biology and taxonomic classification.</title>
        <authorList>
            <person name="Goeker M."/>
        </authorList>
    </citation>
    <scope>NUCLEOTIDE SEQUENCE [LARGE SCALE GENOMIC DNA]</scope>
    <source>
        <strain evidence="13 14">DSM 19562</strain>
    </source>
</reference>
<evidence type="ECO:0000256" key="8">
    <source>
        <dbReference type="ARBA" id="ARBA00033069"/>
    </source>
</evidence>
<evidence type="ECO:0000256" key="2">
    <source>
        <dbReference type="ARBA" id="ARBA00012380"/>
    </source>
</evidence>
<dbReference type="InterPro" id="IPR023753">
    <property type="entry name" value="FAD/NAD-binding_dom"/>
</dbReference>
<organism evidence="13 14">
    <name type="scientific">Methylobacterium persicinum</name>
    <dbReference type="NCBI Taxonomy" id="374426"/>
    <lineage>
        <taxon>Bacteria</taxon>
        <taxon>Pseudomonadati</taxon>
        <taxon>Pseudomonadota</taxon>
        <taxon>Alphaproteobacteria</taxon>
        <taxon>Hyphomicrobiales</taxon>
        <taxon>Methylobacteriaceae</taxon>
        <taxon>Methylobacterium</taxon>
    </lineage>
</organism>
<comment type="caution">
    <text evidence="13">The sequence shown here is derived from an EMBL/GenBank/DDBJ whole genome shotgun (WGS) entry which is preliminary data.</text>
</comment>
<evidence type="ECO:0000256" key="1">
    <source>
        <dbReference type="ARBA" id="ARBA00006632"/>
    </source>
</evidence>
<feature type="region of interest" description="Disordered" evidence="10">
    <location>
        <begin position="1"/>
        <end position="30"/>
    </location>
</feature>
<dbReference type="InterPro" id="IPR011777">
    <property type="entry name" value="Geranylgeranyl_Rdtase_fam"/>
</dbReference>
<evidence type="ECO:0000259" key="11">
    <source>
        <dbReference type="Pfam" id="PF01494"/>
    </source>
</evidence>
<protein>
    <recommendedName>
        <fullName evidence="2">geranylgeranyl diphosphate reductase</fullName>
        <ecNumber evidence="2">1.3.1.83</ecNumber>
    </recommendedName>
    <alternativeName>
        <fullName evidence="8">Geranylgeranyl reductase</fullName>
    </alternativeName>
</protein>
<evidence type="ECO:0000313" key="14">
    <source>
        <dbReference type="Proteomes" id="UP001236369"/>
    </source>
</evidence>
<dbReference type="PANTHER" id="PTHR42685:SF4">
    <property type="entry name" value="GERANYLGERANYL DIPHOSPHATE REDUCTASE, CHLOROPLASTIC"/>
    <property type="match status" value="1"/>
</dbReference>
<dbReference type="RefSeq" id="WP_238247869.1">
    <property type="nucleotide sequence ID" value="NZ_BPQX01000014.1"/>
</dbReference>
<dbReference type="GO" id="GO:0102067">
    <property type="term" value="F:geranylgeranyl diphosphate reductase activity"/>
    <property type="evidence" value="ECO:0007669"/>
    <property type="project" value="UniProtKB-EC"/>
</dbReference>
<proteinExistence type="inferred from homology"/>